<keyword evidence="1" id="KW-0677">Repeat</keyword>
<dbReference type="Proteomes" id="UP000264702">
    <property type="component" value="Unassembled WGS sequence"/>
</dbReference>
<dbReference type="Gene3D" id="1.25.40.10">
    <property type="entry name" value="Tetratricopeptide repeat domain"/>
    <property type="match status" value="3"/>
</dbReference>
<dbReference type="AlphaFoldDB" id="A0A372IIZ4"/>
<feature type="region of interest" description="Disordered" evidence="4">
    <location>
        <begin position="134"/>
        <end position="156"/>
    </location>
</feature>
<reference evidence="5 6" key="1">
    <citation type="submission" date="2018-08" db="EMBL/GenBank/DDBJ databases">
        <title>Acidipila sp. 4G-K13, an acidobacterium isolated from forest soil.</title>
        <authorList>
            <person name="Gao Z.-H."/>
            <person name="Qiu L.-H."/>
        </authorList>
    </citation>
    <scope>NUCLEOTIDE SEQUENCE [LARGE SCALE GENOMIC DNA]</scope>
    <source>
        <strain evidence="5 6">4G-K13</strain>
    </source>
</reference>
<evidence type="ECO:0000313" key="5">
    <source>
        <dbReference type="EMBL" id="RFU14940.1"/>
    </source>
</evidence>
<dbReference type="Gene3D" id="2.60.40.1120">
    <property type="entry name" value="Carboxypeptidase-like, regulatory domain"/>
    <property type="match status" value="1"/>
</dbReference>
<comment type="caution">
    <text evidence="5">The sequence shown here is derived from an EMBL/GenBank/DDBJ whole genome shotgun (WGS) entry which is preliminary data.</text>
</comment>
<accession>A0A372IIZ4</accession>
<feature type="repeat" description="TPR" evidence="3">
    <location>
        <begin position="476"/>
        <end position="509"/>
    </location>
</feature>
<dbReference type="InterPro" id="IPR050498">
    <property type="entry name" value="Ycf3"/>
</dbReference>
<keyword evidence="6" id="KW-1185">Reference proteome</keyword>
<dbReference type="GO" id="GO:0030246">
    <property type="term" value="F:carbohydrate binding"/>
    <property type="evidence" value="ECO:0007669"/>
    <property type="project" value="InterPro"/>
</dbReference>
<evidence type="ECO:0000256" key="1">
    <source>
        <dbReference type="ARBA" id="ARBA00022737"/>
    </source>
</evidence>
<sequence length="571" mass="61679">MTELFVNVLSRLRWCFRAGSLRSFQSLILIIGFAAVSAMAQNQSPQRPAEITLRGTVLDVANHAVGGAAVTLAQKDVAGSTQTTTGADGAFAFAHLRPGSYTLRAAKPGSRSRMVTVSVSTGDQPQPIQLILQPSSAADHSSSSASPANPSASSADAMEFADQPNFAVAGVTDWTAVGGHGADISLRTSEALTRETLTLRPEDADSSAGSSGAAHVSEESLRAQLAKAPHSYAANHRLGMFCLRAARYREAIPLLDAASRIDPANQENGYDLALALEGAGDLSQAQEQVRRMLAMHDSADLHRLSGELDEKQGDPLNAVHELEHAARLDPSEQNDFEWGSELLLHRAVWQAQEVFRKGAEAYPKSARMLTGLGTALFASGLYDQAAVRICAASDLNPEDPAPYTFLNKIESAAPVPLSCAEPKLARFLEEQPNNALASYFYAMAIWKRRAPRHDPQASQQVESLLTKAVTLDPHCGDAWLQLGTLSFDQGNLQKAIGFYSKAVEADPQIVEAYYRLGVAYDRTGDAAKAKKEFELHEELEKKQAAAIEQQRREVKQFQIVQRNQTAAPKAH</sequence>
<dbReference type="Pfam" id="PF13620">
    <property type="entry name" value="CarboxypepD_reg"/>
    <property type="match status" value="1"/>
</dbReference>
<organism evidence="5 6">
    <name type="scientific">Paracidobacterium acidisoli</name>
    <dbReference type="NCBI Taxonomy" id="2303751"/>
    <lineage>
        <taxon>Bacteria</taxon>
        <taxon>Pseudomonadati</taxon>
        <taxon>Acidobacteriota</taxon>
        <taxon>Terriglobia</taxon>
        <taxon>Terriglobales</taxon>
        <taxon>Acidobacteriaceae</taxon>
        <taxon>Paracidobacterium</taxon>
    </lineage>
</organism>
<evidence type="ECO:0000313" key="6">
    <source>
        <dbReference type="Proteomes" id="UP000264702"/>
    </source>
</evidence>
<dbReference type="PANTHER" id="PTHR44858:SF18">
    <property type="entry name" value="TETRATRICOPEPTIDE REPEAT (TPR) PROTEIN"/>
    <property type="match status" value="1"/>
</dbReference>
<dbReference type="SUPFAM" id="SSF49452">
    <property type="entry name" value="Starch-binding domain-like"/>
    <property type="match status" value="1"/>
</dbReference>
<dbReference type="InterPro" id="IPR019734">
    <property type="entry name" value="TPR_rpt"/>
</dbReference>
<dbReference type="SUPFAM" id="SSF48452">
    <property type="entry name" value="TPR-like"/>
    <property type="match status" value="2"/>
</dbReference>
<evidence type="ECO:0000256" key="3">
    <source>
        <dbReference type="PROSITE-ProRule" id="PRU00339"/>
    </source>
</evidence>
<dbReference type="InterPro" id="IPR011990">
    <property type="entry name" value="TPR-like_helical_dom_sf"/>
</dbReference>
<proteinExistence type="predicted"/>
<evidence type="ECO:0000256" key="4">
    <source>
        <dbReference type="SAM" id="MobiDB-lite"/>
    </source>
</evidence>
<feature type="repeat" description="TPR" evidence="3">
    <location>
        <begin position="510"/>
        <end position="543"/>
    </location>
</feature>
<dbReference type="Pfam" id="PF13414">
    <property type="entry name" value="TPR_11"/>
    <property type="match status" value="1"/>
</dbReference>
<keyword evidence="2 3" id="KW-0802">TPR repeat</keyword>
<protein>
    <submittedName>
        <fullName evidence="5">Tetratricopeptide repeat protein</fullName>
    </submittedName>
</protein>
<dbReference type="Pfam" id="PF14559">
    <property type="entry name" value="TPR_19"/>
    <property type="match status" value="1"/>
</dbReference>
<dbReference type="PANTHER" id="PTHR44858">
    <property type="entry name" value="TETRATRICOPEPTIDE REPEAT PROTEIN 6"/>
    <property type="match status" value="1"/>
</dbReference>
<dbReference type="SMART" id="SM00028">
    <property type="entry name" value="TPR"/>
    <property type="match status" value="5"/>
</dbReference>
<gene>
    <name evidence="5" type="ORF">D0Y96_19195</name>
</gene>
<dbReference type="PROSITE" id="PS50005">
    <property type="entry name" value="TPR"/>
    <property type="match status" value="2"/>
</dbReference>
<dbReference type="EMBL" id="QVQT01000008">
    <property type="protein sequence ID" value="RFU14940.1"/>
    <property type="molecule type" value="Genomic_DNA"/>
</dbReference>
<evidence type="ECO:0000256" key="2">
    <source>
        <dbReference type="ARBA" id="ARBA00022803"/>
    </source>
</evidence>
<dbReference type="InterPro" id="IPR013784">
    <property type="entry name" value="Carb-bd-like_fold"/>
</dbReference>
<name>A0A372IIZ4_9BACT</name>
<dbReference type="OrthoDB" id="113577at2"/>
<dbReference type="PROSITE" id="PS50293">
    <property type="entry name" value="TPR_REGION"/>
    <property type="match status" value="1"/>
</dbReference>
<dbReference type="Pfam" id="PF13432">
    <property type="entry name" value="TPR_16"/>
    <property type="match status" value="1"/>
</dbReference>